<dbReference type="Proteomes" id="UP000886885">
    <property type="component" value="Chromosome 8A"/>
</dbReference>
<dbReference type="OrthoDB" id="1750606at2759"/>
<accession>A0A8X7Z4C7</accession>
<gene>
    <name evidence="3" type="ORF">POTOM_028962</name>
</gene>
<keyword evidence="4" id="KW-1185">Reference proteome</keyword>
<dbReference type="AlphaFoldDB" id="A0A8X7Z4C7"/>
<evidence type="ECO:0000256" key="1">
    <source>
        <dbReference type="SAM" id="MobiDB-lite"/>
    </source>
</evidence>
<dbReference type="Pfam" id="PF14111">
    <property type="entry name" value="DUF4283"/>
    <property type="match status" value="1"/>
</dbReference>
<organism evidence="3 4">
    <name type="scientific">Populus tomentosa</name>
    <name type="common">Chinese white poplar</name>
    <dbReference type="NCBI Taxonomy" id="118781"/>
    <lineage>
        <taxon>Eukaryota</taxon>
        <taxon>Viridiplantae</taxon>
        <taxon>Streptophyta</taxon>
        <taxon>Embryophyta</taxon>
        <taxon>Tracheophyta</taxon>
        <taxon>Spermatophyta</taxon>
        <taxon>Magnoliopsida</taxon>
        <taxon>eudicotyledons</taxon>
        <taxon>Gunneridae</taxon>
        <taxon>Pentapetalae</taxon>
        <taxon>rosids</taxon>
        <taxon>fabids</taxon>
        <taxon>Malpighiales</taxon>
        <taxon>Salicaceae</taxon>
        <taxon>Saliceae</taxon>
        <taxon>Populus</taxon>
    </lineage>
</organism>
<dbReference type="InterPro" id="IPR025558">
    <property type="entry name" value="DUF4283"/>
</dbReference>
<dbReference type="PANTHER" id="PTHR31286:SF99">
    <property type="entry name" value="DUF4283 DOMAIN-CONTAINING PROTEIN"/>
    <property type="match status" value="1"/>
</dbReference>
<feature type="compositionally biased region" description="Basic and acidic residues" evidence="1">
    <location>
        <begin position="147"/>
        <end position="156"/>
    </location>
</feature>
<dbReference type="InterPro" id="IPR040256">
    <property type="entry name" value="At4g02000-like"/>
</dbReference>
<evidence type="ECO:0000313" key="4">
    <source>
        <dbReference type="Proteomes" id="UP000886885"/>
    </source>
</evidence>
<comment type="caution">
    <text evidence="3">The sequence shown here is derived from an EMBL/GenBank/DDBJ whole genome shotgun (WGS) entry which is preliminary data.</text>
</comment>
<dbReference type="PANTHER" id="PTHR31286">
    <property type="entry name" value="GLYCINE-RICH CELL WALL STRUCTURAL PROTEIN 1.8-LIKE"/>
    <property type="match status" value="1"/>
</dbReference>
<sequence>MKRLHVLWRIQGGLSLVDLGNEFFLEKFSNAEDRDFALFEGPWMVADHYLTVRRWHPNFDPDEATIERRWRSIGQLQWVLVEIMPVMRGGGPNKTTFSKFQAAKADSSYHENQNSGGQEAAPVITSEVVEAYGQWMVAKKAGRKISKRSDSREISRPRNLRRFPQKARSESDLM</sequence>
<feature type="domain" description="DUF4283" evidence="2">
    <location>
        <begin position="6"/>
        <end position="63"/>
    </location>
</feature>
<name>A0A8X7Z4C7_POPTO</name>
<protein>
    <recommendedName>
        <fullName evidence="2">DUF4283 domain-containing protein</fullName>
    </recommendedName>
</protein>
<reference evidence="3" key="1">
    <citation type="journal article" date="2020" name="bioRxiv">
        <title>Hybrid origin of Populus tomentosa Carr. identified through genome sequencing and phylogenomic analysis.</title>
        <authorList>
            <person name="An X."/>
            <person name="Gao K."/>
            <person name="Chen Z."/>
            <person name="Li J."/>
            <person name="Yang X."/>
            <person name="Yang X."/>
            <person name="Zhou J."/>
            <person name="Guo T."/>
            <person name="Zhao T."/>
            <person name="Huang S."/>
            <person name="Miao D."/>
            <person name="Khan W.U."/>
            <person name="Rao P."/>
            <person name="Ye M."/>
            <person name="Lei B."/>
            <person name="Liao W."/>
            <person name="Wang J."/>
            <person name="Ji L."/>
            <person name="Li Y."/>
            <person name="Guo B."/>
            <person name="Mustafa N.S."/>
            <person name="Li S."/>
            <person name="Yun Q."/>
            <person name="Keller S.R."/>
            <person name="Mao J."/>
            <person name="Zhang R."/>
            <person name="Strauss S.H."/>
        </authorList>
    </citation>
    <scope>NUCLEOTIDE SEQUENCE</scope>
    <source>
        <strain evidence="3">GM15</strain>
        <tissue evidence="3">Leaf</tissue>
    </source>
</reference>
<dbReference type="EMBL" id="JAAWWB010000015">
    <property type="protein sequence ID" value="KAG6764948.1"/>
    <property type="molecule type" value="Genomic_DNA"/>
</dbReference>
<evidence type="ECO:0000313" key="3">
    <source>
        <dbReference type="EMBL" id="KAG6764948.1"/>
    </source>
</evidence>
<proteinExistence type="predicted"/>
<feature type="region of interest" description="Disordered" evidence="1">
    <location>
        <begin position="140"/>
        <end position="174"/>
    </location>
</feature>
<evidence type="ECO:0000259" key="2">
    <source>
        <dbReference type="Pfam" id="PF14111"/>
    </source>
</evidence>